<dbReference type="AlphaFoldDB" id="A0AAE1R5X2"/>
<keyword evidence="2" id="KW-1185">Reference proteome</keyword>
<reference evidence="1" key="1">
    <citation type="submission" date="2023-12" db="EMBL/GenBank/DDBJ databases">
        <title>Genome assembly of Anisodus tanguticus.</title>
        <authorList>
            <person name="Wang Y.-J."/>
        </authorList>
    </citation>
    <scope>NUCLEOTIDE SEQUENCE</scope>
    <source>
        <strain evidence="1">KB-2021</strain>
        <tissue evidence="1">Leaf</tissue>
    </source>
</reference>
<dbReference type="Proteomes" id="UP001291623">
    <property type="component" value="Unassembled WGS sequence"/>
</dbReference>
<evidence type="ECO:0000313" key="1">
    <source>
        <dbReference type="EMBL" id="KAK4344342.1"/>
    </source>
</evidence>
<sequence>MVGSHERQKRDCGAVVRNLKIHKKSSLHKWCRRFNDGKEELWEKVAIVKYGMESP</sequence>
<accession>A0AAE1R5X2</accession>
<name>A0AAE1R5X2_9SOLA</name>
<gene>
    <name evidence="1" type="ORF">RND71_037436</name>
</gene>
<protein>
    <submittedName>
        <fullName evidence="1">Uncharacterized protein</fullName>
    </submittedName>
</protein>
<organism evidence="1 2">
    <name type="scientific">Anisodus tanguticus</name>
    <dbReference type="NCBI Taxonomy" id="243964"/>
    <lineage>
        <taxon>Eukaryota</taxon>
        <taxon>Viridiplantae</taxon>
        <taxon>Streptophyta</taxon>
        <taxon>Embryophyta</taxon>
        <taxon>Tracheophyta</taxon>
        <taxon>Spermatophyta</taxon>
        <taxon>Magnoliopsida</taxon>
        <taxon>eudicotyledons</taxon>
        <taxon>Gunneridae</taxon>
        <taxon>Pentapetalae</taxon>
        <taxon>asterids</taxon>
        <taxon>lamiids</taxon>
        <taxon>Solanales</taxon>
        <taxon>Solanaceae</taxon>
        <taxon>Solanoideae</taxon>
        <taxon>Hyoscyameae</taxon>
        <taxon>Anisodus</taxon>
    </lineage>
</organism>
<comment type="caution">
    <text evidence="1">The sequence shown here is derived from an EMBL/GenBank/DDBJ whole genome shotgun (WGS) entry which is preliminary data.</text>
</comment>
<dbReference type="EMBL" id="JAVYJV010000020">
    <property type="protein sequence ID" value="KAK4344342.1"/>
    <property type="molecule type" value="Genomic_DNA"/>
</dbReference>
<proteinExistence type="predicted"/>
<evidence type="ECO:0000313" key="2">
    <source>
        <dbReference type="Proteomes" id="UP001291623"/>
    </source>
</evidence>